<evidence type="ECO:0000256" key="1">
    <source>
        <dbReference type="SAM" id="Coils"/>
    </source>
</evidence>
<proteinExistence type="predicted"/>
<organism evidence="3 4">
    <name type="scientific">Rhizoclosmatium globosum</name>
    <dbReference type="NCBI Taxonomy" id="329046"/>
    <lineage>
        <taxon>Eukaryota</taxon>
        <taxon>Fungi</taxon>
        <taxon>Fungi incertae sedis</taxon>
        <taxon>Chytridiomycota</taxon>
        <taxon>Chytridiomycota incertae sedis</taxon>
        <taxon>Chytridiomycetes</taxon>
        <taxon>Chytridiales</taxon>
        <taxon>Chytriomycetaceae</taxon>
        <taxon>Rhizoclosmatium</taxon>
    </lineage>
</organism>
<sequence length="376" mass="39634">MAAKRPSSLPISATTAPPAPTTSDTDALGLQLDRAALLTDLAATNRALVSAGLAPIPSPATESVAALLTHVRTSLAAQSAANVAQATAATTHLTRKLKAARSAASLADAAKKEADDRERAIKDLARKLAVTEAALDSSRKRCSDLEKEIWQVRRDFAVQNPAQNHHVLARKSSANLKQAYTVQRPLSRTASNSIRASIAPQPESPVPTESATPIVDAELEEAQIARKAAEIARRHAASFSYDTSSLQTAQMAAGKATLMAESVLASHSIIAPPASTTPSIPSSVVPISYASVASSGLASTDSKDTVAPAAENTETDMACSQAMDDLVGEYTKILERKPMTPRRLRRSTRANIMTRNEDELVSSAEKAEVIAEEAEE</sequence>
<feature type="coiled-coil region" evidence="1">
    <location>
        <begin position="107"/>
        <end position="148"/>
    </location>
</feature>
<evidence type="ECO:0000313" key="3">
    <source>
        <dbReference type="EMBL" id="ORY41244.1"/>
    </source>
</evidence>
<evidence type="ECO:0000313" key="4">
    <source>
        <dbReference type="Proteomes" id="UP000193642"/>
    </source>
</evidence>
<evidence type="ECO:0000256" key="2">
    <source>
        <dbReference type="SAM" id="MobiDB-lite"/>
    </source>
</evidence>
<dbReference type="EMBL" id="MCGO01000032">
    <property type="protein sequence ID" value="ORY41244.1"/>
    <property type="molecule type" value="Genomic_DNA"/>
</dbReference>
<accession>A0A1Y2C2Y0</accession>
<gene>
    <name evidence="3" type="ORF">BCR33DRAFT_739759</name>
</gene>
<keyword evidence="1" id="KW-0175">Coiled coil</keyword>
<dbReference type="OrthoDB" id="10617462at2759"/>
<feature type="region of interest" description="Disordered" evidence="2">
    <location>
        <begin position="1"/>
        <end position="27"/>
    </location>
</feature>
<reference evidence="3 4" key="1">
    <citation type="submission" date="2016-07" db="EMBL/GenBank/DDBJ databases">
        <title>Pervasive Adenine N6-methylation of Active Genes in Fungi.</title>
        <authorList>
            <consortium name="DOE Joint Genome Institute"/>
            <person name="Mondo S.J."/>
            <person name="Dannebaum R.O."/>
            <person name="Kuo R.C."/>
            <person name="Labutti K."/>
            <person name="Haridas S."/>
            <person name="Kuo A."/>
            <person name="Salamov A."/>
            <person name="Ahrendt S.R."/>
            <person name="Lipzen A."/>
            <person name="Sullivan W."/>
            <person name="Andreopoulos W.B."/>
            <person name="Clum A."/>
            <person name="Lindquist E."/>
            <person name="Daum C."/>
            <person name="Ramamoorthy G.K."/>
            <person name="Gryganskyi A."/>
            <person name="Culley D."/>
            <person name="Magnuson J.K."/>
            <person name="James T.Y."/>
            <person name="O'Malley M.A."/>
            <person name="Stajich J.E."/>
            <person name="Spatafora J.W."/>
            <person name="Visel A."/>
            <person name="Grigoriev I.V."/>
        </authorList>
    </citation>
    <scope>NUCLEOTIDE SEQUENCE [LARGE SCALE GENOMIC DNA]</scope>
    <source>
        <strain evidence="3 4">JEL800</strain>
    </source>
</reference>
<name>A0A1Y2C2Y0_9FUNG</name>
<keyword evidence="4" id="KW-1185">Reference proteome</keyword>
<dbReference type="AlphaFoldDB" id="A0A1Y2C2Y0"/>
<comment type="caution">
    <text evidence="3">The sequence shown here is derived from an EMBL/GenBank/DDBJ whole genome shotgun (WGS) entry which is preliminary data.</text>
</comment>
<dbReference type="Proteomes" id="UP000193642">
    <property type="component" value="Unassembled WGS sequence"/>
</dbReference>
<feature type="compositionally biased region" description="Basic residues" evidence="2">
    <location>
        <begin position="339"/>
        <end position="348"/>
    </location>
</feature>
<feature type="region of interest" description="Disordered" evidence="2">
    <location>
        <begin position="338"/>
        <end position="376"/>
    </location>
</feature>
<protein>
    <submittedName>
        <fullName evidence="3">Uncharacterized protein</fullName>
    </submittedName>
</protein>